<dbReference type="InterPro" id="IPR011545">
    <property type="entry name" value="DEAD/DEAH_box_helicase_dom"/>
</dbReference>
<dbReference type="Gene3D" id="3.40.50.300">
    <property type="entry name" value="P-loop containing nucleotide triphosphate hydrolases"/>
    <property type="match status" value="2"/>
</dbReference>
<dbReference type="SUPFAM" id="SSF52540">
    <property type="entry name" value="P-loop containing nucleoside triphosphate hydrolases"/>
    <property type="match status" value="1"/>
</dbReference>
<organism evidence="7 8">
    <name type="scientific">Crinalium epipsammum PCC 9333</name>
    <dbReference type="NCBI Taxonomy" id="1173022"/>
    <lineage>
        <taxon>Bacteria</taxon>
        <taxon>Bacillati</taxon>
        <taxon>Cyanobacteriota</taxon>
        <taxon>Cyanophyceae</taxon>
        <taxon>Gomontiellales</taxon>
        <taxon>Gomontiellaceae</taxon>
        <taxon>Crinalium</taxon>
    </lineage>
</organism>
<dbReference type="InterPro" id="IPR017575">
    <property type="entry name" value="CRISPR-assoc_helicase_Cas3"/>
</dbReference>
<name>K9VW54_9CYAN</name>
<accession>K9VW54</accession>
<dbReference type="AlphaFoldDB" id="K9VW54"/>
<protein>
    <submittedName>
        <fullName evidence="7">CRISPR-associated helicase, Cas3 family</fullName>
    </submittedName>
</protein>
<dbReference type="OrthoDB" id="415697at2"/>
<dbReference type="eggNOG" id="COG1203">
    <property type="taxonomic scope" value="Bacteria"/>
</dbReference>
<keyword evidence="5" id="KW-0051">Antiviral defense</keyword>
<dbReference type="GO" id="GO:0003677">
    <property type="term" value="F:DNA binding"/>
    <property type="evidence" value="ECO:0007669"/>
    <property type="project" value="TreeGrafter"/>
</dbReference>
<keyword evidence="4" id="KW-0067">ATP-binding</keyword>
<dbReference type="GO" id="GO:0051607">
    <property type="term" value="P:defense response to virus"/>
    <property type="evidence" value="ECO:0007669"/>
    <property type="project" value="UniProtKB-KW"/>
</dbReference>
<evidence type="ECO:0000313" key="8">
    <source>
        <dbReference type="Proteomes" id="UP000010472"/>
    </source>
</evidence>
<evidence type="ECO:0000259" key="6">
    <source>
        <dbReference type="PROSITE" id="PS51192"/>
    </source>
</evidence>
<reference evidence="7 8" key="1">
    <citation type="submission" date="2012-06" db="EMBL/GenBank/DDBJ databases">
        <title>Finished chromosome of genome of Crinalium epipsammum PCC 9333.</title>
        <authorList>
            <consortium name="US DOE Joint Genome Institute"/>
            <person name="Gugger M."/>
            <person name="Coursin T."/>
            <person name="Rippka R."/>
            <person name="Tandeau De Marsac N."/>
            <person name="Huntemann M."/>
            <person name="Wei C.-L."/>
            <person name="Han J."/>
            <person name="Detter J.C."/>
            <person name="Han C."/>
            <person name="Tapia R."/>
            <person name="Davenport K."/>
            <person name="Daligault H."/>
            <person name="Erkkila T."/>
            <person name="Gu W."/>
            <person name="Munk A.C.C."/>
            <person name="Teshima H."/>
            <person name="Xu Y."/>
            <person name="Chain P."/>
            <person name="Chen A."/>
            <person name="Krypides N."/>
            <person name="Mavromatis K."/>
            <person name="Markowitz V."/>
            <person name="Szeto E."/>
            <person name="Ivanova N."/>
            <person name="Mikhailova N."/>
            <person name="Ovchinnikova G."/>
            <person name="Pagani I."/>
            <person name="Pati A."/>
            <person name="Goodwin L."/>
            <person name="Peters L."/>
            <person name="Pitluck S."/>
            <person name="Woyke T."/>
            <person name="Kerfeld C."/>
        </authorList>
    </citation>
    <scope>NUCLEOTIDE SEQUENCE [LARGE SCALE GENOMIC DNA]</scope>
    <source>
        <strain evidence="7 8">PCC 9333</strain>
    </source>
</reference>
<dbReference type="PROSITE" id="PS51192">
    <property type="entry name" value="HELICASE_ATP_BIND_1"/>
    <property type="match status" value="1"/>
</dbReference>
<evidence type="ECO:0000256" key="1">
    <source>
        <dbReference type="ARBA" id="ARBA00022741"/>
    </source>
</evidence>
<keyword evidence="8" id="KW-1185">Reference proteome</keyword>
<keyword evidence="3" id="KW-0347">Helicase</keyword>
<dbReference type="PATRIC" id="fig|1173022.3.peg.951"/>
<evidence type="ECO:0000256" key="4">
    <source>
        <dbReference type="ARBA" id="ARBA00022840"/>
    </source>
</evidence>
<dbReference type="STRING" id="1173022.Cri9333_0877"/>
<dbReference type="RefSeq" id="WP_015201916.1">
    <property type="nucleotide sequence ID" value="NC_019753.1"/>
</dbReference>
<dbReference type="SMART" id="SM00487">
    <property type="entry name" value="DEXDc"/>
    <property type="match status" value="1"/>
</dbReference>
<evidence type="ECO:0000313" key="7">
    <source>
        <dbReference type="EMBL" id="AFZ11794.1"/>
    </source>
</evidence>
<dbReference type="InterPro" id="IPR014001">
    <property type="entry name" value="Helicase_ATP-bd"/>
</dbReference>
<dbReference type="InterPro" id="IPR054712">
    <property type="entry name" value="Cas3-like_dom"/>
</dbReference>
<dbReference type="KEGG" id="cep:Cri9333_0877"/>
<keyword evidence="2" id="KW-0378">Hydrolase</keyword>
<dbReference type="PANTHER" id="PTHR47962:SF5">
    <property type="entry name" value="ATP-DEPENDENT HELICASE LHR-RELATED"/>
    <property type="match status" value="1"/>
</dbReference>
<dbReference type="Pfam" id="PF22590">
    <property type="entry name" value="Cas3-like_C_2"/>
    <property type="match status" value="1"/>
</dbReference>
<gene>
    <name evidence="7" type="ORF">Cri9333_0877</name>
</gene>
<sequence length="669" mass="77071">MIKLLSTWSELLGEVDPVAKIQLVTHQKAVWDALRDPKVQIIFDTALTGDGKTLAGLLPAFYESRSLGKGLFAYPTNELIRDQAKQVNEWNQRLNIAIKPHQLNSQSLAELVSEEGFDKLETLRNLASDRDINVILTNPDIFTLIHRFFYNRYKGNIAKLSEIWFNYFRYIVFDEFHIFGAPQVTNVLDAIAFSRAHLGDQYPAKFLFLSATPDKLIQQALDKAGIIAKIIHGKYQHGLKESENHRCILREVELELVASQQSSGGVESWIKENLEKINHFFINYPNSKGLIIVNSVFAAKRIIRQLKDNPACNFTVGENTGLTSLDIRKDSENKQLIIATSTVDVGVDFKINFLIYESLDAGTFIQRLGRLGRHEGFPIYKAIALVPDWVKEKFSELYPDGVEIDRESFFETVRDEIYQKPQMFEKYLIRWGKVLSTLRYARLSSPKDQYQTLLERYAVEASNILGETPKWCRLNELKEHQIIIKDLETFRGTGELDIWVYELETNAISSISLIRLLSGTDFKLLSESEAEKLSQKFVHPFHKNSLRLYAIINNYLDSYQNVELEFTYYLDRLNINQAQQRIGFRIQARHSEIRKINEQLEGLELTTCVADPINYDIPKLKRIYRLPAFFELYLVKDFSGGTYPVAFGQDALLLDSLLFWQKTNTAMIC</sequence>
<evidence type="ECO:0000256" key="2">
    <source>
        <dbReference type="ARBA" id="ARBA00022801"/>
    </source>
</evidence>
<dbReference type="GO" id="GO:0004386">
    <property type="term" value="F:helicase activity"/>
    <property type="evidence" value="ECO:0007669"/>
    <property type="project" value="UniProtKB-KW"/>
</dbReference>
<evidence type="ECO:0000256" key="3">
    <source>
        <dbReference type="ARBA" id="ARBA00022806"/>
    </source>
</evidence>
<feature type="domain" description="Helicase ATP-binding" evidence="6">
    <location>
        <begin position="33"/>
        <end position="231"/>
    </location>
</feature>
<dbReference type="NCBIfam" id="TIGR03158">
    <property type="entry name" value="cas3_cyano"/>
    <property type="match status" value="1"/>
</dbReference>
<dbReference type="GO" id="GO:0016887">
    <property type="term" value="F:ATP hydrolysis activity"/>
    <property type="evidence" value="ECO:0007669"/>
    <property type="project" value="TreeGrafter"/>
</dbReference>
<dbReference type="InterPro" id="IPR027417">
    <property type="entry name" value="P-loop_NTPase"/>
</dbReference>
<dbReference type="InterPro" id="IPR052511">
    <property type="entry name" value="ATP-dep_Helicase"/>
</dbReference>
<dbReference type="GO" id="GO:0005524">
    <property type="term" value="F:ATP binding"/>
    <property type="evidence" value="ECO:0007669"/>
    <property type="project" value="UniProtKB-KW"/>
</dbReference>
<keyword evidence="1" id="KW-0547">Nucleotide-binding</keyword>
<proteinExistence type="predicted"/>
<dbReference type="EMBL" id="CP003620">
    <property type="protein sequence ID" value="AFZ11794.1"/>
    <property type="molecule type" value="Genomic_DNA"/>
</dbReference>
<dbReference type="Pfam" id="PF00270">
    <property type="entry name" value="DEAD"/>
    <property type="match status" value="1"/>
</dbReference>
<dbReference type="PANTHER" id="PTHR47962">
    <property type="entry name" value="ATP-DEPENDENT HELICASE LHR-RELATED-RELATED"/>
    <property type="match status" value="1"/>
</dbReference>
<dbReference type="HOGENOM" id="CLU_382982_0_0_3"/>
<dbReference type="Proteomes" id="UP000010472">
    <property type="component" value="Chromosome"/>
</dbReference>
<evidence type="ECO:0000256" key="5">
    <source>
        <dbReference type="ARBA" id="ARBA00023118"/>
    </source>
</evidence>